<name>A0ABQ9CMA1_9PASS</name>
<organism evidence="1 2">
    <name type="scientific">Willisornis vidua</name>
    <name type="common">Xingu scale-backed antbird</name>
    <dbReference type="NCBI Taxonomy" id="1566151"/>
    <lineage>
        <taxon>Eukaryota</taxon>
        <taxon>Metazoa</taxon>
        <taxon>Chordata</taxon>
        <taxon>Craniata</taxon>
        <taxon>Vertebrata</taxon>
        <taxon>Euteleostomi</taxon>
        <taxon>Archelosauria</taxon>
        <taxon>Archosauria</taxon>
        <taxon>Dinosauria</taxon>
        <taxon>Saurischia</taxon>
        <taxon>Theropoda</taxon>
        <taxon>Coelurosauria</taxon>
        <taxon>Aves</taxon>
        <taxon>Neognathae</taxon>
        <taxon>Neoaves</taxon>
        <taxon>Telluraves</taxon>
        <taxon>Australaves</taxon>
        <taxon>Passeriformes</taxon>
        <taxon>Thamnophilidae</taxon>
        <taxon>Willisornis</taxon>
    </lineage>
</organism>
<protein>
    <submittedName>
        <fullName evidence="1">Uncharacterized protein</fullName>
    </submittedName>
</protein>
<dbReference type="Proteomes" id="UP001145742">
    <property type="component" value="Unassembled WGS sequence"/>
</dbReference>
<gene>
    <name evidence="1" type="ORF">WISP_140073</name>
</gene>
<keyword evidence="2" id="KW-1185">Reference proteome</keyword>
<accession>A0ABQ9CMA1</accession>
<proteinExistence type="predicted"/>
<comment type="caution">
    <text evidence="1">The sequence shown here is derived from an EMBL/GenBank/DDBJ whole genome shotgun (WGS) entry which is preliminary data.</text>
</comment>
<evidence type="ECO:0000313" key="2">
    <source>
        <dbReference type="Proteomes" id="UP001145742"/>
    </source>
</evidence>
<dbReference type="EMBL" id="WHWB01034715">
    <property type="protein sequence ID" value="KAJ7405351.1"/>
    <property type="molecule type" value="Genomic_DNA"/>
</dbReference>
<sequence length="220" mass="24507">MGQLICWRAEGSAEGCGQAGLMGPGQLDEVHQAKCRVLPLGHNNLLQHYRLGQSGWRAAQWERTWRGWTTAAEHRAVCAQLAKKASGILACMRNSVASRTRGVIIPCTDTGEATPQILCPVLGLHDRKDIEVLERVQKRAVELGKGLEHKSDEEHLRELRVFSLGKRRLRGDLIGPYNYLEGGCSQRVIFNVVNFSKTKSLYRDGMAPMVKSTSRPKCFV</sequence>
<reference evidence="1" key="1">
    <citation type="submission" date="2019-10" db="EMBL/GenBank/DDBJ databases">
        <authorList>
            <person name="Soares A.E.R."/>
            <person name="Aleixo A."/>
            <person name="Schneider P."/>
            <person name="Miyaki C.Y."/>
            <person name="Schneider M.P."/>
            <person name="Mello C."/>
            <person name="Vasconcelos A.T.R."/>
        </authorList>
    </citation>
    <scope>NUCLEOTIDE SEQUENCE</scope>
    <source>
        <tissue evidence="1">Muscle</tissue>
    </source>
</reference>
<evidence type="ECO:0000313" key="1">
    <source>
        <dbReference type="EMBL" id="KAJ7405351.1"/>
    </source>
</evidence>